<evidence type="ECO:0000313" key="3">
    <source>
        <dbReference type="RefSeq" id="XP_065653792.1"/>
    </source>
</evidence>
<keyword evidence="1" id="KW-1133">Transmembrane helix</keyword>
<proteinExistence type="predicted"/>
<organism evidence="2 3">
    <name type="scientific">Hydra vulgaris</name>
    <name type="common">Hydra</name>
    <name type="synonym">Hydra attenuata</name>
    <dbReference type="NCBI Taxonomy" id="6087"/>
    <lineage>
        <taxon>Eukaryota</taxon>
        <taxon>Metazoa</taxon>
        <taxon>Cnidaria</taxon>
        <taxon>Hydrozoa</taxon>
        <taxon>Hydroidolina</taxon>
        <taxon>Anthoathecata</taxon>
        <taxon>Aplanulata</taxon>
        <taxon>Hydridae</taxon>
        <taxon>Hydra</taxon>
    </lineage>
</organism>
<reference evidence="3" key="1">
    <citation type="submission" date="2025-08" db="UniProtKB">
        <authorList>
            <consortium name="RefSeq"/>
        </authorList>
    </citation>
    <scope>IDENTIFICATION</scope>
</reference>
<feature type="transmembrane region" description="Helical" evidence="1">
    <location>
        <begin position="255"/>
        <end position="280"/>
    </location>
</feature>
<evidence type="ECO:0000313" key="2">
    <source>
        <dbReference type="Proteomes" id="UP001652625"/>
    </source>
</evidence>
<keyword evidence="1" id="KW-0472">Membrane</keyword>
<dbReference type="Proteomes" id="UP001652625">
    <property type="component" value="Chromosome 05"/>
</dbReference>
<name>A0ABM4BX59_HYDVU</name>
<dbReference type="GeneID" id="136071911"/>
<sequence>MCLSCEMDDKWPPFIEFMIWFFLHGLSVGNHFGVWAVVKVMVLDLDYTNKTLLSNATDYYNLTVSNNFTEYPWNKLEKFRTGLLVCCFIGASFFVVHIFVLLPNIIQSFRVPDPLSLKISGGVYFQNLLKCHVILLILETLLFDIPVGCITMEVVSLIWEGPLSIDTNMKASKIIFTLSLVGLAFIALYKGMMPLFLWIGNPFCFPCIPLRLLVVFPGGLIALVMVFGPAMGVARSRLLQFAPTVLQAEIGELANTFFSVGMIFWGVFIIVFFCSGFLWYKVCREGASGDICSLCC</sequence>
<protein>
    <submittedName>
        <fullName evidence="3">Uncharacterized protein LOC136071911</fullName>
    </submittedName>
</protein>
<feature type="transmembrane region" description="Helical" evidence="1">
    <location>
        <begin position="83"/>
        <end position="106"/>
    </location>
</feature>
<feature type="transmembrane region" description="Helical" evidence="1">
    <location>
        <begin position="171"/>
        <end position="192"/>
    </location>
</feature>
<evidence type="ECO:0000256" key="1">
    <source>
        <dbReference type="SAM" id="Phobius"/>
    </source>
</evidence>
<dbReference type="RefSeq" id="XP_065653792.1">
    <property type="nucleotide sequence ID" value="XM_065797720.1"/>
</dbReference>
<feature type="transmembrane region" description="Helical" evidence="1">
    <location>
        <begin position="212"/>
        <end position="234"/>
    </location>
</feature>
<gene>
    <name evidence="3" type="primary">LOC136071911</name>
</gene>
<keyword evidence="2" id="KW-1185">Reference proteome</keyword>
<accession>A0ABM4BX59</accession>
<feature type="transmembrane region" description="Helical" evidence="1">
    <location>
        <begin position="17"/>
        <end position="38"/>
    </location>
</feature>
<keyword evidence="1" id="KW-0812">Transmembrane</keyword>